<name>A0A4D6LDX1_VIGUN</name>
<organism evidence="1 2">
    <name type="scientific">Vigna unguiculata</name>
    <name type="common">Cowpea</name>
    <dbReference type="NCBI Taxonomy" id="3917"/>
    <lineage>
        <taxon>Eukaryota</taxon>
        <taxon>Viridiplantae</taxon>
        <taxon>Streptophyta</taxon>
        <taxon>Embryophyta</taxon>
        <taxon>Tracheophyta</taxon>
        <taxon>Spermatophyta</taxon>
        <taxon>Magnoliopsida</taxon>
        <taxon>eudicotyledons</taxon>
        <taxon>Gunneridae</taxon>
        <taxon>Pentapetalae</taxon>
        <taxon>rosids</taxon>
        <taxon>fabids</taxon>
        <taxon>Fabales</taxon>
        <taxon>Fabaceae</taxon>
        <taxon>Papilionoideae</taxon>
        <taxon>50 kb inversion clade</taxon>
        <taxon>NPAAA clade</taxon>
        <taxon>indigoferoid/millettioid clade</taxon>
        <taxon>Phaseoleae</taxon>
        <taxon>Vigna</taxon>
    </lineage>
</organism>
<protein>
    <submittedName>
        <fullName evidence="1">Uncharacterized protein</fullName>
    </submittedName>
</protein>
<sequence length="175" mass="19784">MEMSKKEILCQMKQQKQSASQVGVGASNLVTLVQENSENDKEKKANQVEETLANSELGDRTPFVEVVKNVANPRPKGNFWDSLFQHVAHGRAHYFPSAYTERLKAYDSDALKEIFFESLHKAKNYTSGWVFQTRETKVEDTGFWNPSRVAEGLGFMNAATNPSPYMKVVGLYIVE</sequence>
<reference evidence="1 2" key="1">
    <citation type="submission" date="2019-04" db="EMBL/GenBank/DDBJ databases">
        <title>An improved genome assembly and genetic linkage map for asparagus bean, Vigna unguiculata ssp. sesquipedialis.</title>
        <authorList>
            <person name="Xia Q."/>
            <person name="Zhang R."/>
            <person name="Dong Y."/>
        </authorList>
    </citation>
    <scope>NUCLEOTIDE SEQUENCE [LARGE SCALE GENOMIC DNA]</scope>
    <source>
        <tissue evidence="1">Leaf</tissue>
    </source>
</reference>
<keyword evidence="2" id="KW-1185">Reference proteome</keyword>
<dbReference type="AlphaFoldDB" id="A0A4D6LDX1"/>
<dbReference type="Proteomes" id="UP000501690">
    <property type="component" value="Linkage Group LG3"/>
</dbReference>
<evidence type="ECO:0000313" key="2">
    <source>
        <dbReference type="Proteomes" id="UP000501690"/>
    </source>
</evidence>
<proteinExistence type="predicted"/>
<accession>A0A4D6LDX1</accession>
<evidence type="ECO:0000313" key="1">
    <source>
        <dbReference type="EMBL" id="QCD86474.1"/>
    </source>
</evidence>
<gene>
    <name evidence="1" type="ORF">DEO72_LG3g997</name>
</gene>
<dbReference type="EMBL" id="CP039347">
    <property type="protein sequence ID" value="QCD86474.1"/>
    <property type="molecule type" value="Genomic_DNA"/>
</dbReference>